<dbReference type="RefSeq" id="WP_242768901.1">
    <property type="nucleotide sequence ID" value="NZ_JALDAY010000009.1"/>
</dbReference>
<proteinExistence type="predicted"/>
<keyword evidence="3" id="KW-1185">Reference proteome</keyword>
<protein>
    <submittedName>
        <fullName evidence="2">Uncharacterized protein</fullName>
    </submittedName>
</protein>
<evidence type="ECO:0000313" key="2">
    <source>
        <dbReference type="EMBL" id="MCI3275127.1"/>
    </source>
</evidence>
<accession>A0ABS9YD12</accession>
<evidence type="ECO:0000313" key="3">
    <source>
        <dbReference type="Proteomes" id="UP001165269"/>
    </source>
</evidence>
<dbReference type="Proteomes" id="UP001165269">
    <property type="component" value="Unassembled WGS sequence"/>
</dbReference>
<gene>
    <name evidence="2" type="ORF">MQP27_28995</name>
</gene>
<feature type="region of interest" description="Disordered" evidence="1">
    <location>
        <begin position="24"/>
        <end position="45"/>
    </location>
</feature>
<organism evidence="2 3">
    <name type="scientific">Streptomyces cylindrosporus</name>
    <dbReference type="NCBI Taxonomy" id="2927583"/>
    <lineage>
        <taxon>Bacteria</taxon>
        <taxon>Bacillati</taxon>
        <taxon>Actinomycetota</taxon>
        <taxon>Actinomycetes</taxon>
        <taxon>Kitasatosporales</taxon>
        <taxon>Streptomycetaceae</taxon>
        <taxon>Streptomyces</taxon>
    </lineage>
</organism>
<dbReference type="EMBL" id="JALDAY010000009">
    <property type="protein sequence ID" value="MCI3275127.1"/>
    <property type="molecule type" value="Genomic_DNA"/>
</dbReference>
<comment type="caution">
    <text evidence="2">The sequence shown here is derived from an EMBL/GenBank/DDBJ whole genome shotgun (WGS) entry which is preliminary data.</text>
</comment>
<name>A0ABS9YD12_9ACTN</name>
<reference evidence="2" key="1">
    <citation type="submission" date="2022-03" db="EMBL/GenBank/DDBJ databases">
        <title>Streptomyces 7R015 and 7R016 isolated from Barleria lupulina in Thailand.</title>
        <authorList>
            <person name="Kanchanasin P."/>
            <person name="Phongsopitanun W."/>
            <person name="Tanasupawat S."/>
        </authorList>
    </citation>
    <scope>NUCLEOTIDE SEQUENCE</scope>
    <source>
        <strain evidence="2">7R015</strain>
    </source>
</reference>
<evidence type="ECO:0000256" key="1">
    <source>
        <dbReference type="SAM" id="MobiDB-lite"/>
    </source>
</evidence>
<sequence>MTQPVKDGYDDAGRSDLPLIVTFRGDKAPSTGPFTEAGAHMGRPLPVVNGRAMRCAKKRGTDF</sequence>